<evidence type="ECO:0000256" key="2">
    <source>
        <dbReference type="SAM" id="SignalP"/>
    </source>
</evidence>
<protein>
    <submittedName>
        <fullName evidence="3">Tripartite tricarboxylate transporter substrate-binding protein</fullName>
    </submittedName>
</protein>
<proteinExistence type="inferred from homology"/>
<dbReference type="Gene3D" id="3.40.190.10">
    <property type="entry name" value="Periplasmic binding protein-like II"/>
    <property type="match status" value="1"/>
</dbReference>
<organism evidence="3 4">
    <name type="scientific">Salinicola acroporae</name>
    <dbReference type="NCBI Taxonomy" id="1541440"/>
    <lineage>
        <taxon>Bacteria</taxon>
        <taxon>Pseudomonadati</taxon>
        <taxon>Pseudomonadota</taxon>
        <taxon>Gammaproteobacteria</taxon>
        <taxon>Oceanospirillales</taxon>
        <taxon>Halomonadaceae</taxon>
        <taxon>Salinicola</taxon>
    </lineage>
</organism>
<dbReference type="InterPro" id="IPR042100">
    <property type="entry name" value="Bug_dom1"/>
</dbReference>
<evidence type="ECO:0000313" key="4">
    <source>
        <dbReference type="Proteomes" id="UP001162135"/>
    </source>
</evidence>
<dbReference type="CDD" id="cd07012">
    <property type="entry name" value="PBP2_Bug_TTT"/>
    <property type="match status" value="1"/>
</dbReference>
<reference evidence="3" key="2">
    <citation type="submission" date="2017-11" db="EMBL/GenBank/DDBJ databases">
        <authorList>
            <person name="Das S.K."/>
        </authorList>
    </citation>
    <scope>NUCLEOTIDE SEQUENCE</scope>
    <source>
        <strain evidence="3">S4-41</strain>
    </source>
</reference>
<dbReference type="PANTHER" id="PTHR42928:SF5">
    <property type="entry name" value="BLR1237 PROTEIN"/>
    <property type="match status" value="1"/>
</dbReference>
<keyword evidence="4" id="KW-1185">Reference proteome</keyword>
<dbReference type="Proteomes" id="UP001162135">
    <property type="component" value="Unassembled WGS sequence"/>
</dbReference>
<dbReference type="SUPFAM" id="SSF53850">
    <property type="entry name" value="Periplasmic binding protein-like II"/>
    <property type="match status" value="1"/>
</dbReference>
<dbReference type="EMBL" id="PGFS01000001">
    <property type="protein sequence ID" value="MDH4571862.1"/>
    <property type="molecule type" value="Genomic_DNA"/>
</dbReference>
<dbReference type="InterPro" id="IPR005064">
    <property type="entry name" value="BUG"/>
</dbReference>
<comment type="caution">
    <text evidence="3">The sequence shown here is derived from an EMBL/GenBank/DDBJ whole genome shotgun (WGS) entry which is preliminary data.</text>
</comment>
<dbReference type="PIRSF" id="PIRSF017082">
    <property type="entry name" value="YflP"/>
    <property type="match status" value="1"/>
</dbReference>
<keyword evidence="2" id="KW-0732">Signal</keyword>
<name>A0ABT6I2E8_9GAMM</name>
<sequence length="317" mass="34307">MLNHRNKMTMMTGLVALMPLVAQADFPDEDITIVVGYGPGGGTDITARVVGRYLEKYLDGDASVVVKNVKGAGGVIALTQVSRADPDGYTVGTFNVPASIGRMVDRKVSYDLDSFAFLSSVTSDPNTLITQRDDDIASLEDLKQTCADGGQLTLGLAGYGGEDHFAAKQVESALGCHFTYVPLGGDGSARTALMGGHVDLAVVNVSAAYNYQDSVNFLGVMDESRSEYLQDVPTFEEQGYDIDMASTRGYVLPKGTPTAIVDQYNEAFAKMFEDPEFLKDMSREAVPAAYLDADAWKGLVEQQHQAVVELWNRDPWK</sequence>
<dbReference type="Pfam" id="PF03401">
    <property type="entry name" value="TctC"/>
    <property type="match status" value="1"/>
</dbReference>
<feature type="chain" id="PRO_5046351263" evidence="2">
    <location>
        <begin position="25"/>
        <end position="317"/>
    </location>
</feature>
<dbReference type="RefSeq" id="WP_110715702.1">
    <property type="nucleotide sequence ID" value="NZ_PGFS01000001.1"/>
</dbReference>
<comment type="similarity">
    <text evidence="1">Belongs to the UPF0065 (bug) family.</text>
</comment>
<dbReference type="Gene3D" id="3.40.190.150">
    <property type="entry name" value="Bordetella uptake gene, domain 1"/>
    <property type="match status" value="1"/>
</dbReference>
<accession>A0ABT6I2E8</accession>
<dbReference type="PANTHER" id="PTHR42928">
    <property type="entry name" value="TRICARBOXYLATE-BINDING PROTEIN"/>
    <property type="match status" value="1"/>
</dbReference>
<feature type="signal peptide" evidence="2">
    <location>
        <begin position="1"/>
        <end position="24"/>
    </location>
</feature>
<evidence type="ECO:0000313" key="3">
    <source>
        <dbReference type="EMBL" id="MDH4571862.1"/>
    </source>
</evidence>
<gene>
    <name evidence="3" type="ORF">CUR86_04855</name>
</gene>
<reference evidence="3" key="1">
    <citation type="journal article" date="2015" name="Antonie Van Leeuwenhoek">
        <title>Comparative 16S rRNA signatures and multilocus sequence analysis for the genus Salinicola and description of Salinicola acroporae sp. nov., isolated from coral Acropora digitifera.</title>
        <authorList>
            <person name="Lepcha R.T."/>
            <person name="Poddar A."/>
            <person name="Schumann P."/>
            <person name="Das S.K."/>
        </authorList>
    </citation>
    <scope>NUCLEOTIDE SEQUENCE</scope>
    <source>
        <strain evidence="3">S4-41</strain>
    </source>
</reference>
<evidence type="ECO:0000256" key="1">
    <source>
        <dbReference type="ARBA" id="ARBA00006987"/>
    </source>
</evidence>